<dbReference type="Gene3D" id="1.10.10.10">
    <property type="entry name" value="Winged helix-like DNA-binding domain superfamily/Winged helix DNA-binding domain"/>
    <property type="match status" value="1"/>
</dbReference>
<dbReference type="RefSeq" id="WP_012807447.1">
    <property type="nucleotide sequence ID" value="NZ_CP039376.1"/>
</dbReference>
<dbReference type="InterPro" id="IPR036390">
    <property type="entry name" value="WH_DNA-bd_sf"/>
</dbReference>
<sequence>MSSESQMEPPSFGPSLSETERSGARYLFAISVLAESRTDRVSTGDLRKYMGVTAASVTEMVAKLDDRGLVEHEKYQGVALTERGEQVATQAGWRLCVVATFFDSVLDVTLDEETAFDIGFALPETGVFRLRALADSACLGLCPDSDGDPGQCVA</sequence>
<dbReference type="SMART" id="SM00529">
    <property type="entry name" value="HTH_DTXR"/>
    <property type="match status" value="1"/>
</dbReference>
<dbReference type="Proteomes" id="UP000297053">
    <property type="component" value="Plasmid unnamed1"/>
</dbReference>
<dbReference type="KEGG" id="halz:E5139_16245"/>
<keyword evidence="2" id="KW-0614">Plasmid</keyword>
<dbReference type="PANTHER" id="PTHR33238:SF7">
    <property type="entry name" value="IRON-DEPENDENT TRANSCRIPTIONAL REGULATOR"/>
    <property type="match status" value="1"/>
</dbReference>
<protein>
    <submittedName>
        <fullName evidence="2">Metal-dependent transcriptional regulator</fullName>
    </submittedName>
</protein>
<dbReference type="InterPro" id="IPR050536">
    <property type="entry name" value="DtxR_MntR_Metal-Reg"/>
</dbReference>
<accession>A0A4D6KM98</accession>
<evidence type="ECO:0000313" key="3">
    <source>
        <dbReference type="Proteomes" id="UP000297053"/>
    </source>
</evidence>
<dbReference type="PANTHER" id="PTHR33238">
    <property type="entry name" value="IRON (METAL) DEPENDENT REPRESSOR, DTXR FAMILY"/>
    <property type="match status" value="1"/>
</dbReference>
<dbReference type="AlphaFoldDB" id="A0A4D6KM98"/>
<gene>
    <name evidence="2" type="ORF">E5139_16245</name>
</gene>
<dbReference type="PROSITE" id="PS50944">
    <property type="entry name" value="HTH_DTXR"/>
    <property type="match status" value="1"/>
</dbReference>
<dbReference type="SUPFAM" id="SSF46785">
    <property type="entry name" value="Winged helix' DNA-binding domain"/>
    <property type="match status" value="1"/>
</dbReference>
<dbReference type="GO" id="GO:0003677">
    <property type="term" value="F:DNA binding"/>
    <property type="evidence" value="ECO:0007669"/>
    <property type="project" value="InterPro"/>
</dbReference>
<dbReference type="GO" id="GO:0003700">
    <property type="term" value="F:DNA-binding transcription factor activity"/>
    <property type="evidence" value="ECO:0007669"/>
    <property type="project" value="InterPro"/>
</dbReference>
<dbReference type="EMBL" id="CP039376">
    <property type="protein sequence ID" value="QCD67201.1"/>
    <property type="molecule type" value="Genomic_DNA"/>
</dbReference>
<geneLocation type="plasmid" evidence="2">
    <name>unnamed1</name>
</geneLocation>
<dbReference type="GO" id="GO:0046914">
    <property type="term" value="F:transition metal ion binding"/>
    <property type="evidence" value="ECO:0007669"/>
    <property type="project" value="InterPro"/>
</dbReference>
<organism evidence="2 3">
    <name type="scientific">Halomicrobium mukohataei</name>
    <dbReference type="NCBI Taxonomy" id="57705"/>
    <lineage>
        <taxon>Archaea</taxon>
        <taxon>Methanobacteriati</taxon>
        <taxon>Methanobacteriota</taxon>
        <taxon>Stenosarchaea group</taxon>
        <taxon>Halobacteria</taxon>
        <taxon>Halobacteriales</taxon>
        <taxon>Haloarculaceae</taxon>
        <taxon>Halomicrobium</taxon>
    </lineage>
</organism>
<dbReference type="InterPro" id="IPR022687">
    <property type="entry name" value="HTH_DTXR"/>
</dbReference>
<feature type="domain" description="HTH dtxR-type" evidence="1">
    <location>
        <begin position="26"/>
        <end position="81"/>
    </location>
</feature>
<proteinExistence type="predicted"/>
<dbReference type="GeneID" id="8409349"/>
<dbReference type="InterPro" id="IPR022689">
    <property type="entry name" value="Iron_dep_repressor"/>
</dbReference>
<name>A0A4D6KM98_9EURY</name>
<dbReference type="Pfam" id="PF01325">
    <property type="entry name" value="Fe_dep_repress"/>
    <property type="match status" value="1"/>
</dbReference>
<evidence type="ECO:0000313" key="2">
    <source>
        <dbReference type="EMBL" id="QCD67201.1"/>
    </source>
</evidence>
<reference evidence="2 3" key="1">
    <citation type="submission" date="2019-04" db="EMBL/GenBank/DDBJ databases">
        <title>Complete genome sequence of Arthrobacter sp. ZXY-2 associated with effective atrazine degradation and salt adaptation.</title>
        <authorList>
            <person name="Zhao X."/>
        </authorList>
    </citation>
    <scope>NUCLEOTIDE SEQUENCE [LARGE SCALE GENOMIC DNA]</scope>
    <source>
        <strain evidence="3">ZP60</strain>
        <plasmid evidence="2 3">unnamed1</plasmid>
    </source>
</reference>
<reference evidence="2 3" key="2">
    <citation type="submission" date="2019-04" db="EMBL/GenBank/DDBJ databases">
        <authorList>
            <person name="Yang S."/>
            <person name="Wei W."/>
        </authorList>
    </citation>
    <scope>NUCLEOTIDE SEQUENCE [LARGE SCALE GENOMIC DNA]</scope>
    <source>
        <strain evidence="3">ZP60</strain>
        <plasmid evidence="2 3">unnamed1</plasmid>
    </source>
</reference>
<dbReference type="InterPro" id="IPR036388">
    <property type="entry name" value="WH-like_DNA-bd_sf"/>
</dbReference>
<evidence type="ECO:0000259" key="1">
    <source>
        <dbReference type="PROSITE" id="PS50944"/>
    </source>
</evidence>